<accession>A0A7J5ZQ33</accession>
<evidence type="ECO:0000256" key="1">
    <source>
        <dbReference type="SAM" id="MobiDB-lite"/>
    </source>
</evidence>
<keyword evidence="3" id="KW-1185">Reference proteome</keyword>
<name>A0A7J5ZQ33_AMEME</name>
<feature type="compositionally biased region" description="Basic and acidic residues" evidence="1">
    <location>
        <begin position="216"/>
        <end position="228"/>
    </location>
</feature>
<proteinExistence type="predicted"/>
<sequence length="228" mass="24819">MSSHLHSTLKLDTMKLQTFILSAVLSFCSSAPILRQQLGIIASNSNEIVRLPGLTLAGVGLGQTQVQGTQFLSPFLIQTQPDLLMPPQLLNFGPQFPGQFLTPQQNLPPLLLPSLQQEQPTGPINPNNPPPNNQDPAQVVPRYFPFPQAPGGQGFPYYINYGFPSRNTLPIFPPNQNTANKNVANQNPVGATKVPQPVQNNGKVLDPWRMTPPPENRGDRPGRGVEGP</sequence>
<feature type="region of interest" description="Disordered" evidence="1">
    <location>
        <begin position="183"/>
        <end position="228"/>
    </location>
</feature>
<evidence type="ECO:0000313" key="3">
    <source>
        <dbReference type="Proteomes" id="UP000593565"/>
    </source>
</evidence>
<evidence type="ECO:0000313" key="2">
    <source>
        <dbReference type="EMBL" id="KAF4071318.1"/>
    </source>
</evidence>
<evidence type="ECO:0008006" key="4">
    <source>
        <dbReference type="Google" id="ProtNLM"/>
    </source>
</evidence>
<protein>
    <recommendedName>
        <fullName evidence="4">Apin</fullName>
    </recommendedName>
</protein>
<dbReference type="EMBL" id="JAAGNN010000027">
    <property type="protein sequence ID" value="KAF4071318.1"/>
    <property type="molecule type" value="Genomic_DNA"/>
</dbReference>
<reference evidence="2 3" key="1">
    <citation type="submission" date="2020-02" db="EMBL/GenBank/DDBJ databases">
        <title>A chromosome-scale genome assembly of the black bullhead catfish (Ameiurus melas).</title>
        <authorList>
            <person name="Wen M."/>
            <person name="Zham M."/>
            <person name="Cabau C."/>
            <person name="Klopp C."/>
            <person name="Donnadieu C."/>
            <person name="Roques C."/>
            <person name="Bouchez O."/>
            <person name="Lampietro C."/>
            <person name="Jouanno E."/>
            <person name="Herpin A."/>
            <person name="Louis A."/>
            <person name="Berthelot C."/>
            <person name="Parey E."/>
            <person name="Roest-Crollius H."/>
            <person name="Braasch I."/>
            <person name="Postlethwait J."/>
            <person name="Robinson-Rechavi M."/>
            <person name="Echchiki A."/>
            <person name="Begum T."/>
            <person name="Montfort J."/>
            <person name="Schartl M."/>
            <person name="Bobe J."/>
            <person name="Guiguen Y."/>
        </authorList>
    </citation>
    <scope>NUCLEOTIDE SEQUENCE [LARGE SCALE GENOMIC DNA]</scope>
    <source>
        <strain evidence="2">M_S1</strain>
        <tissue evidence="2">Blood</tissue>
    </source>
</reference>
<feature type="region of interest" description="Disordered" evidence="1">
    <location>
        <begin position="113"/>
        <end position="137"/>
    </location>
</feature>
<gene>
    <name evidence="2" type="ORF">AMELA_G00271830</name>
</gene>
<comment type="caution">
    <text evidence="2">The sequence shown here is derived from an EMBL/GenBank/DDBJ whole genome shotgun (WGS) entry which is preliminary data.</text>
</comment>
<dbReference type="AlphaFoldDB" id="A0A7J5ZQ33"/>
<dbReference type="Proteomes" id="UP000593565">
    <property type="component" value="Unassembled WGS sequence"/>
</dbReference>
<organism evidence="2 3">
    <name type="scientific">Ameiurus melas</name>
    <name type="common">Black bullhead</name>
    <name type="synonym">Silurus melas</name>
    <dbReference type="NCBI Taxonomy" id="219545"/>
    <lineage>
        <taxon>Eukaryota</taxon>
        <taxon>Metazoa</taxon>
        <taxon>Chordata</taxon>
        <taxon>Craniata</taxon>
        <taxon>Vertebrata</taxon>
        <taxon>Euteleostomi</taxon>
        <taxon>Actinopterygii</taxon>
        <taxon>Neopterygii</taxon>
        <taxon>Teleostei</taxon>
        <taxon>Ostariophysi</taxon>
        <taxon>Siluriformes</taxon>
        <taxon>Ictaluridae</taxon>
        <taxon>Ameiurus</taxon>
    </lineage>
</organism>